<dbReference type="GO" id="GO:0016772">
    <property type="term" value="F:transferase activity, transferring phosphorus-containing groups"/>
    <property type="evidence" value="ECO:0007669"/>
    <property type="project" value="InterPro"/>
</dbReference>
<dbReference type="OrthoDB" id="10062280at2759"/>
<dbReference type="InterPro" id="IPR012887">
    <property type="entry name" value="GDP_fucose_pyrophosphorylase"/>
</dbReference>
<gene>
    <name evidence="4" type="ORF">AGOR_G00178040</name>
</gene>
<evidence type="ECO:0000256" key="2">
    <source>
        <dbReference type="ARBA" id="ARBA00022741"/>
    </source>
</evidence>
<evidence type="ECO:0000313" key="4">
    <source>
        <dbReference type="EMBL" id="KAI1889322.1"/>
    </source>
</evidence>
<evidence type="ECO:0000259" key="3">
    <source>
        <dbReference type="Pfam" id="PF07959"/>
    </source>
</evidence>
<evidence type="ECO:0000256" key="1">
    <source>
        <dbReference type="ARBA" id="ARBA00022679"/>
    </source>
</evidence>
<comment type="caution">
    <text evidence="4">The sequence shown here is derived from an EMBL/GenBank/DDBJ whole genome shotgun (WGS) entry which is preliminary data.</text>
</comment>
<dbReference type="GO" id="GO:0042350">
    <property type="term" value="P:GDP-L-fucose biosynthetic process"/>
    <property type="evidence" value="ECO:0007669"/>
    <property type="project" value="UniProtKB-ARBA"/>
</dbReference>
<feature type="domain" description="GDP-fucose pyrophosphorylase" evidence="3">
    <location>
        <begin position="106"/>
        <end position="242"/>
    </location>
</feature>
<dbReference type="PANTHER" id="PTHR15045:SF1">
    <property type="entry name" value="FUCOSE-1-PHOSPHATE GUANYLYLTRANSFERASE"/>
    <property type="match status" value="1"/>
</dbReference>
<proteinExistence type="predicted"/>
<dbReference type="Proteomes" id="UP000829720">
    <property type="component" value="Unassembled WGS sequence"/>
</dbReference>
<accession>A0A8T3D032</accession>
<organism evidence="4 5">
    <name type="scientific">Albula goreensis</name>
    <dbReference type="NCBI Taxonomy" id="1534307"/>
    <lineage>
        <taxon>Eukaryota</taxon>
        <taxon>Metazoa</taxon>
        <taxon>Chordata</taxon>
        <taxon>Craniata</taxon>
        <taxon>Vertebrata</taxon>
        <taxon>Euteleostomi</taxon>
        <taxon>Actinopterygii</taxon>
        <taxon>Neopterygii</taxon>
        <taxon>Teleostei</taxon>
        <taxon>Albuliformes</taxon>
        <taxon>Albulidae</taxon>
        <taxon>Albula</taxon>
    </lineage>
</organism>
<protein>
    <recommendedName>
        <fullName evidence="3">GDP-fucose pyrophosphorylase domain-containing protein</fullName>
    </recommendedName>
</protein>
<evidence type="ECO:0000313" key="5">
    <source>
        <dbReference type="Proteomes" id="UP000829720"/>
    </source>
</evidence>
<dbReference type="EMBL" id="JAERUA010000016">
    <property type="protein sequence ID" value="KAI1889322.1"/>
    <property type="molecule type" value="Genomic_DNA"/>
</dbReference>
<dbReference type="AlphaFoldDB" id="A0A8T3D032"/>
<sequence length="379" mass="42706">MDERGRSSNVHGNVKLQKATKEKLRKFNNLRGKEVRTGEFWDLVVVTAADEDQKEAYELQISDKLRRKEVPLGVPYHVFSDPPGPKIGNGGSTLFSLKRLEDKYGQKLHGFRVILIHAGGYSQRLPNASALGKIFTALPLGDPVYQMLELKLAMYIDFPLHMKPGVLVTCADDIELYSIGDTEIIAFDRPGFTALAHPSPISVGTTHGVFVLEPKEESKADEMEYCHCHRFLHKPSINDIVNVDGTTGFVTVVLGIEDNLKQSVTALSDLSKLQLFGTNLIECLIHWGLSDEMLKFSGDGSSLNLWNARIFPLCSDLRSSFTMSLEMMQSVHNVCNFRLPKNLRLLSLQEILQLKNLEEMLKFRNKLYDYICQEKSNCN</sequence>
<keyword evidence="1" id="KW-0808">Transferase</keyword>
<name>A0A8T3D032_9TELE</name>
<dbReference type="GO" id="GO:0000166">
    <property type="term" value="F:nucleotide binding"/>
    <property type="evidence" value="ECO:0007669"/>
    <property type="project" value="UniProtKB-KW"/>
</dbReference>
<dbReference type="Pfam" id="PF07959">
    <property type="entry name" value="Fucose_pyrophosphorylase"/>
    <property type="match status" value="1"/>
</dbReference>
<keyword evidence="2" id="KW-0547">Nucleotide-binding</keyword>
<reference evidence="4" key="1">
    <citation type="submission" date="2021-01" db="EMBL/GenBank/DDBJ databases">
        <authorList>
            <person name="Zahm M."/>
            <person name="Roques C."/>
            <person name="Cabau C."/>
            <person name="Klopp C."/>
            <person name="Donnadieu C."/>
            <person name="Jouanno E."/>
            <person name="Lampietro C."/>
            <person name="Louis A."/>
            <person name="Herpin A."/>
            <person name="Echchiki A."/>
            <person name="Berthelot C."/>
            <person name="Parey E."/>
            <person name="Roest-Crollius H."/>
            <person name="Braasch I."/>
            <person name="Postlethwait J."/>
            <person name="Bobe J."/>
            <person name="Montfort J."/>
            <person name="Bouchez O."/>
            <person name="Begum T."/>
            <person name="Mejri S."/>
            <person name="Adams A."/>
            <person name="Chen W.-J."/>
            <person name="Guiguen Y."/>
        </authorList>
    </citation>
    <scope>NUCLEOTIDE SEQUENCE</scope>
    <source>
        <tissue evidence="4">Blood</tissue>
    </source>
</reference>
<keyword evidence="5" id="KW-1185">Reference proteome</keyword>
<dbReference type="PANTHER" id="PTHR15045">
    <property type="entry name" value="FUCOSE-1-PHOSPHATE GUANYLYLTRANSFERASE"/>
    <property type="match status" value="1"/>
</dbReference>